<name>A0A2U2DUX8_9HYPH</name>
<organism evidence="1 2">
    <name type="scientific">Metarhizobium album</name>
    <dbReference type="NCBI Taxonomy" id="2182425"/>
    <lineage>
        <taxon>Bacteria</taxon>
        <taxon>Pseudomonadati</taxon>
        <taxon>Pseudomonadota</taxon>
        <taxon>Alphaproteobacteria</taxon>
        <taxon>Hyphomicrobiales</taxon>
        <taxon>Rhizobiaceae</taxon>
        <taxon>Metarhizobium</taxon>
    </lineage>
</organism>
<dbReference type="RefSeq" id="WP_109457228.1">
    <property type="nucleotide sequence ID" value="NZ_QFBC01000002.1"/>
</dbReference>
<keyword evidence="2" id="KW-1185">Reference proteome</keyword>
<dbReference type="SUPFAM" id="SSF50939">
    <property type="entry name" value="Sialidases"/>
    <property type="match status" value="1"/>
</dbReference>
<gene>
    <name evidence="1" type="ORF">DEM27_05645</name>
</gene>
<protein>
    <submittedName>
        <fullName evidence="1">Uncharacterized protein</fullName>
    </submittedName>
</protein>
<evidence type="ECO:0000313" key="1">
    <source>
        <dbReference type="EMBL" id="PWE57125.1"/>
    </source>
</evidence>
<dbReference type="InterPro" id="IPR036278">
    <property type="entry name" value="Sialidase_sf"/>
</dbReference>
<sequence length="525" mass="54316">MPRTGGIYAVPSGTKGVTLQTIQSGKYNGFLDDLTVDLNAARPITAGGTGASTADGAAASLGLVSAKDLAGVNTVSGTANAITIATDRVYTAYADTVYLSFRALEDIDPGGVTIDLDGLGAKSVYKTVAAGLVDVNRGDIIAGGYYLMTFDPVADGGDGAFVLLNPSTASAAFKVGDMLRSARDLTGDWLKCDGALYDVDDYPELSLILPPLSDDAIWTNITNPSAATDYEIVSTSFGFLMGEDQGTNSRILRSVDGNTWTVAATLTSFRIRRLAQNGSIYLAADGFAKLSLSNDGSSWGTPFVPTGFTGGSDAILGSAFGAGLFVITGTGGKISTSPDGSTWTARSSGISTAINDVKFINNIFVAVGSAGRILTSPNGITWTSRTSGTTTNLNGVTFGAGTYVAVGGLTPTQNAVIVSSPDLITWTSRGTVTTTALYNVEYSSAGFLAVGDTGVARLSKTGISWSATPTGVTNTLRGVTFDPNQPTRYLVCGASGRIMQGIRTLPTQFQVPNFDHTYDWIKAVS</sequence>
<comment type="caution">
    <text evidence="1">The sequence shown here is derived from an EMBL/GenBank/DDBJ whole genome shotgun (WGS) entry which is preliminary data.</text>
</comment>
<dbReference type="AlphaFoldDB" id="A0A2U2DUX8"/>
<evidence type="ECO:0000313" key="2">
    <source>
        <dbReference type="Proteomes" id="UP000245252"/>
    </source>
</evidence>
<dbReference type="Proteomes" id="UP000245252">
    <property type="component" value="Unassembled WGS sequence"/>
</dbReference>
<dbReference type="EMBL" id="QFBC01000002">
    <property type="protein sequence ID" value="PWE57125.1"/>
    <property type="molecule type" value="Genomic_DNA"/>
</dbReference>
<proteinExistence type="predicted"/>
<accession>A0A2U2DUX8</accession>
<reference evidence="1 2" key="1">
    <citation type="submission" date="2018-05" db="EMBL/GenBank/DDBJ databases">
        <title>The draft genome of strain NS-104.</title>
        <authorList>
            <person name="Hang P."/>
            <person name="Jiang J."/>
        </authorList>
    </citation>
    <scope>NUCLEOTIDE SEQUENCE [LARGE SCALE GENOMIC DNA]</scope>
    <source>
        <strain evidence="1 2">NS-104</strain>
    </source>
</reference>
<dbReference type="OrthoDB" id="8283568at2"/>